<evidence type="ECO:0000313" key="2">
    <source>
        <dbReference type="Proteomes" id="UP000030428"/>
    </source>
</evidence>
<organism evidence="1 2">
    <name type="scientific">Candidatus Thiomargarita nelsonii</name>
    <dbReference type="NCBI Taxonomy" id="1003181"/>
    <lineage>
        <taxon>Bacteria</taxon>
        <taxon>Pseudomonadati</taxon>
        <taxon>Pseudomonadota</taxon>
        <taxon>Gammaproteobacteria</taxon>
        <taxon>Thiotrichales</taxon>
        <taxon>Thiotrichaceae</taxon>
        <taxon>Thiomargarita</taxon>
    </lineage>
</organism>
<name>A0A4E0QRN8_9GAMM</name>
<dbReference type="AlphaFoldDB" id="A0A4E0QRN8"/>
<proteinExistence type="predicted"/>
<comment type="caution">
    <text evidence="1">The sequence shown here is derived from an EMBL/GenBank/DDBJ whole genome shotgun (WGS) entry which is preliminary data.</text>
</comment>
<gene>
    <name evidence="1" type="ORF">PN36_22010</name>
</gene>
<reference evidence="1 2" key="1">
    <citation type="journal article" date="2016" name="Front. Microbiol.">
        <title>Single-Cell (Meta-)Genomics of a Dimorphic Candidatus Thiomargarita nelsonii Reveals Genomic Plasticity.</title>
        <authorList>
            <person name="Flood B.E."/>
            <person name="Fliss P."/>
            <person name="Jones D.S."/>
            <person name="Dick G.J."/>
            <person name="Jain S."/>
            <person name="Kaster A.K."/>
            <person name="Winkel M."/>
            <person name="Mussmann M."/>
            <person name="Bailey J."/>
        </authorList>
    </citation>
    <scope>NUCLEOTIDE SEQUENCE [LARGE SCALE GENOMIC DNA]</scope>
    <source>
        <strain evidence="1">Hydrate Ridge</strain>
    </source>
</reference>
<accession>A0A4E0QRN8</accession>
<evidence type="ECO:0000313" key="1">
    <source>
        <dbReference type="EMBL" id="TGO02610.1"/>
    </source>
</evidence>
<dbReference type="SUPFAM" id="SSF81660">
    <property type="entry name" value="Metal cation-transporting ATPase, ATP-binding domain N"/>
    <property type="match status" value="1"/>
</dbReference>
<dbReference type="EMBL" id="JSZA02000101">
    <property type="protein sequence ID" value="TGO02610.1"/>
    <property type="molecule type" value="Genomic_DNA"/>
</dbReference>
<dbReference type="GO" id="GO:0000166">
    <property type="term" value="F:nucleotide binding"/>
    <property type="evidence" value="ECO:0007669"/>
    <property type="project" value="InterPro"/>
</dbReference>
<dbReference type="InterPro" id="IPR023299">
    <property type="entry name" value="ATPase_P-typ_cyto_dom_N"/>
</dbReference>
<protein>
    <submittedName>
        <fullName evidence="1">Uncharacterized protein</fullName>
    </submittedName>
</protein>
<sequence length="99" mass="10908">MLIYAAAAEYRQKHPIARAILAAAEQRGLNLPTIDDAAYQVNAIKLRNIVGWVGAIPCGCPRNEVAGRPTHHCYKFTPDLRQRVGGCSEALPTLQKKRI</sequence>
<keyword evidence="2" id="KW-1185">Reference proteome</keyword>
<feature type="non-terminal residue" evidence="1">
    <location>
        <position position="99"/>
    </location>
</feature>
<dbReference type="Proteomes" id="UP000030428">
    <property type="component" value="Unassembled WGS sequence"/>
</dbReference>
<dbReference type="Gene3D" id="3.40.1110.10">
    <property type="entry name" value="Calcium-transporting ATPase, cytoplasmic domain N"/>
    <property type="match status" value="1"/>
</dbReference>